<accession>A0A225UU97</accession>
<feature type="compositionally biased region" description="Low complexity" evidence="1">
    <location>
        <begin position="16"/>
        <end position="27"/>
    </location>
</feature>
<feature type="region of interest" description="Disordered" evidence="1">
    <location>
        <begin position="90"/>
        <end position="138"/>
    </location>
</feature>
<dbReference type="EMBL" id="NBNE01011503">
    <property type="protein sequence ID" value="OWY96532.1"/>
    <property type="molecule type" value="Genomic_DNA"/>
</dbReference>
<evidence type="ECO:0000256" key="1">
    <source>
        <dbReference type="SAM" id="MobiDB-lite"/>
    </source>
</evidence>
<dbReference type="AlphaFoldDB" id="A0A225UU97"/>
<sequence length="272" mass="28820">MAKGSKSAVPATPMKSGGTRSGTSGHSEASYATPSTSRMTPITERAGSFDESADFSDAKEDDEGYLEGKAHVAEFSEGAVHTLARNLIEELEEVAGPEPANDSDDEGLNGGTRSKATGKRTTPASDTRPPINGDTPAVNKVLGRTLELMRTKSSWFPIFGSKLASGVDESRSRACDASRLHKHPTSRSGLSATPPSYGWKKKFRAAFSIEEIAPGRQVTARQAAGPADPSQVPLPMTPIKQSNGGAEDEVFGSKGTPYMHDSHMVTPRSDDR</sequence>
<evidence type="ECO:0008006" key="4">
    <source>
        <dbReference type="Google" id="ProtNLM"/>
    </source>
</evidence>
<protein>
    <recommendedName>
        <fullName evidence="4">Eukaryotic/viral aspartic protease</fullName>
    </recommendedName>
</protein>
<evidence type="ECO:0000313" key="2">
    <source>
        <dbReference type="EMBL" id="OWY96532.1"/>
    </source>
</evidence>
<comment type="caution">
    <text evidence="2">The sequence shown here is derived from an EMBL/GenBank/DDBJ whole genome shotgun (WGS) entry which is preliminary data.</text>
</comment>
<feature type="compositionally biased region" description="Polar residues" evidence="1">
    <location>
        <begin position="111"/>
        <end position="125"/>
    </location>
</feature>
<organism evidence="2 3">
    <name type="scientific">Phytophthora megakarya</name>
    <dbReference type="NCBI Taxonomy" id="4795"/>
    <lineage>
        <taxon>Eukaryota</taxon>
        <taxon>Sar</taxon>
        <taxon>Stramenopiles</taxon>
        <taxon>Oomycota</taxon>
        <taxon>Peronosporomycetes</taxon>
        <taxon>Peronosporales</taxon>
        <taxon>Peronosporaceae</taxon>
        <taxon>Phytophthora</taxon>
    </lineage>
</organism>
<feature type="region of interest" description="Disordered" evidence="1">
    <location>
        <begin position="217"/>
        <end position="272"/>
    </location>
</feature>
<feature type="compositionally biased region" description="Polar residues" evidence="1">
    <location>
        <begin position="30"/>
        <end position="40"/>
    </location>
</feature>
<gene>
    <name evidence="2" type="ORF">PHMEG_00033175</name>
</gene>
<feature type="compositionally biased region" description="Basic and acidic residues" evidence="1">
    <location>
        <begin position="260"/>
        <end position="272"/>
    </location>
</feature>
<evidence type="ECO:0000313" key="3">
    <source>
        <dbReference type="Proteomes" id="UP000198211"/>
    </source>
</evidence>
<name>A0A225UU97_9STRA</name>
<feature type="compositionally biased region" description="Acidic residues" evidence="1">
    <location>
        <begin position="51"/>
        <end position="64"/>
    </location>
</feature>
<feature type="compositionally biased region" description="Acidic residues" evidence="1">
    <location>
        <begin position="90"/>
        <end position="107"/>
    </location>
</feature>
<proteinExistence type="predicted"/>
<feature type="region of interest" description="Disordered" evidence="1">
    <location>
        <begin position="167"/>
        <end position="195"/>
    </location>
</feature>
<feature type="region of interest" description="Disordered" evidence="1">
    <location>
        <begin position="1"/>
        <end position="64"/>
    </location>
</feature>
<dbReference type="Proteomes" id="UP000198211">
    <property type="component" value="Unassembled WGS sequence"/>
</dbReference>
<feature type="compositionally biased region" description="Basic and acidic residues" evidence="1">
    <location>
        <begin position="168"/>
        <end position="179"/>
    </location>
</feature>
<keyword evidence="3" id="KW-1185">Reference proteome</keyword>
<reference evidence="3" key="1">
    <citation type="submission" date="2017-03" db="EMBL/GenBank/DDBJ databases">
        <title>Phytopthora megakarya and P. palmivora, two closely related causual agents of cacao black pod achieved similar genome size and gene model numbers by different mechanisms.</title>
        <authorList>
            <person name="Ali S."/>
            <person name="Shao J."/>
            <person name="Larry D.J."/>
            <person name="Kronmiller B."/>
            <person name="Shen D."/>
            <person name="Strem M.D."/>
            <person name="Melnick R.L."/>
            <person name="Guiltinan M.J."/>
            <person name="Tyler B.M."/>
            <person name="Meinhardt L.W."/>
            <person name="Bailey B.A."/>
        </authorList>
    </citation>
    <scope>NUCLEOTIDE SEQUENCE [LARGE SCALE GENOMIC DNA]</scope>
    <source>
        <strain evidence="3">zdho120</strain>
    </source>
</reference>